<dbReference type="Gene3D" id="1.10.10.10">
    <property type="entry name" value="Winged helix-like DNA-binding domain superfamily/Winged helix DNA-binding domain"/>
    <property type="match status" value="1"/>
</dbReference>
<keyword evidence="7" id="KW-1185">Reference proteome</keyword>
<reference evidence="6 7" key="1">
    <citation type="submission" date="2021-12" db="EMBL/GenBank/DDBJ databases">
        <title>Genome sequencing of bacteria with rrn-lacking chromosome and rrn-plasmid.</title>
        <authorList>
            <person name="Anda M."/>
            <person name="Iwasaki W."/>
        </authorList>
    </citation>
    <scope>NUCLEOTIDE SEQUENCE [LARGE SCALE GENOMIC DNA]</scope>
    <source>
        <strain evidence="6 7">NBRC 101262</strain>
        <plasmid evidence="6 7">pPP1</plasmid>
    </source>
</reference>
<feature type="chain" id="PRO_5045625546" description="HTH luxR-type domain-containing protein" evidence="4">
    <location>
        <begin position="30"/>
        <end position="986"/>
    </location>
</feature>
<evidence type="ECO:0000256" key="4">
    <source>
        <dbReference type="SAM" id="SignalP"/>
    </source>
</evidence>
<dbReference type="PANTHER" id="PTHR43547">
    <property type="entry name" value="TWO-COMPONENT HISTIDINE KINASE"/>
    <property type="match status" value="1"/>
</dbReference>
<organism evidence="6 7">
    <name type="scientific">Persicobacter psychrovividus</name>
    <dbReference type="NCBI Taxonomy" id="387638"/>
    <lineage>
        <taxon>Bacteria</taxon>
        <taxon>Pseudomonadati</taxon>
        <taxon>Bacteroidota</taxon>
        <taxon>Cytophagia</taxon>
        <taxon>Cytophagales</taxon>
        <taxon>Persicobacteraceae</taxon>
        <taxon>Persicobacter</taxon>
    </lineage>
</organism>
<dbReference type="InterPro" id="IPR036388">
    <property type="entry name" value="WH-like_DNA-bd_sf"/>
</dbReference>
<feature type="signal peptide" evidence="4">
    <location>
        <begin position="1"/>
        <end position="29"/>
    </location>
</feature>
<dbReference type="Gene3D" id="2.130.10.10">
    <property type="entry name" value="YVTN repeat-like/Quinoprotein amine dehydrogenase"/>
    <property type="match status" value="2"/>
</dbReference>
<dbReference type="Proteomes" id="UP001354989">
    <property type="component" value="Plasmid pPP1"/>
</dbReference>
<dbReference type="SMART" id="SM00421">
    <property type="entry name" value="HTH_LUXR"/>
    <property type="match status" value="1"/>
</dbReference>
<sequence>MAFFFSRQFPVFVCFFVCFWTFNFGCSFAQSDQKNLIRWGKGEGLSQNDVFCILQNRQGFMWMGTEEGLNKFDGANFTPFRPQQGDPHALVFHGVRAMVEEDNGVIWVGTLAGLNSYQPENNRFEAMGGDVLERADVRALCLDQANNLWVGTSDQGLWVREQGVFKTYLPGVVCNSLIEDHAGNIWLGTNSGLFCKAGNRPHFEPVSTFDQSQIIRTFAVDQQNNLWIGTYSGGLWKLAEKTHEVVAHYTTENGLNANQVVSLATDHQQGLWIGTENQGLQFLDLKSEKAAIHTIDATETPIRYSTITAIYADNQGRIWLGVYGKGIFMHDPYQPFKQVTYGLHFSKGLTHSSVRSVLKMGDQWLLGTDGGGLNVYNTLSGNISNQQLPDFSRHILSLERDQQGNIWVGSYGKGAYLWNGQRNKPQNYSHLLIEHNVWALKADLSGDGMWMGTSKGLFFRSLDGRRTEKYTHQENDDKSLGDNDVRALMQDVRGDLWVGSFGGLSRFSKKEQRFYNYPISVQMERTLGVMSILEDDHLNIWVGTFGGGVFRFDRSTEKFEPVESLRNLQIFSMVAGQDQQVWMSSNVGIHCFDPRNQQVRFFNIPHDLSLGNFNYGAGVCLEDGTITFGNTEGLVFFNPDAVELDSPAAPVRFTKFELIENVPENRAVFIQEGEKNDEVRLSAGENSFTVNFACLDYGNTRNIGFRYRVGESKDQWVDIGQQRRVTFTDYPSGAHEFHLQAYLINAPDQMVGSRTLNIDLEPRYYETIYFKVLVLLGIMMMIALAWRIKEKNWQHQQTVLNSKVAERTRALQAQKERLQSQNSALEKAERENHELLKAQFSERLYFRERELTAHTLNTIAKNELLKRVKSDLEVMVKKDQSKATDIKGVLHKIDASLEMEQDWKTFNALFAEVHQDFVHNLKSQHPDLTDYNLRLCYLYRLDLSSKDIATTLGISLNSVKVARHRLRKKLNLSEEADLLTYLHGFM</sequence>
<keyword evidence="6" id="KW-0614">Plasmid</keyword>
<accession>A0ABM7VJP9</accession>
<dbReference type="InterPro" id="IPR016032">
    <property type="entry name" value="Sig_transdc_resp-reg_C-effctor"/>
</dbReference>
<dbReference type="InterPro" id="IPR015943">
    <property type="entry name" value="WD40/YVTN_repeat-like_dom_sf"/>
</dbReference>
<dbReference type="SUPFAM" id="SSF63829">
    <property type="entry name" value="Calcium-dependent phosphotriesterase"/>
    <property type="match status" value="3"/>
</dbReference>
<evidence type="ECO:0000256" key="3">
    <source>
        <dbReference type="SAM" id="Phobius"/>
    </source>
</evidence>
<feature type="coiled-coil region" evidence="2">
    <location>
        <begin position="801"/>
        <end position="838"/>
    </location>
</feature>
<gene>
    <name evidence="6" type="ORF">PEPS_33300</name>
</gene>
<evidence type="ECO:0000259" key="5">
    <source>
        <dbReference type="PROSITE" id="PS00622"/>
    </source>
</evidence>
<evidence type="ECO:0000313" key="7">
    <source>
        <dbReference type="Proteomes" id="UP001354989"/>
    </source>
</evidence>
<dbReference type="RefSeq" id="WP_338398244.1">
    <property type="nucleotide sequence ID" value="NZ_AP025293.1"/>
</dbReference>
<dbReference type="Gene3D" id="2.60.40.10">
    <property type="entry name" value="Immunoglobulins"/>
    <property type="match status" value="1"/>
</dbReference>
<dbReference type="PANTHER" id="PTHR43547:SF2">
    <property type="entry name" value="HYBRID SIGNAL TRANSDUCTION HISTIDINE KINASE C"/>
    <property type="match status" value="1"/>
</dbReference>
<dbReference type="InterPro" id="IPR000792">
    <property type="entry name" value="Tscrpt_reg_LuxR_C"/>
</dbReference>
<proteinExistence type="predicted"/>
<keyword evidence="4" id="KW-0732">Signal</keyword>
<dbReference type="InterPro" id="IPR011110">
    <property type="entry name" value="Reg_prop"/>
</dbReference>
<keyword evidence="2" id="KW-0175">Coiled coil</keyword>
<keyword evidence="3" id="KW-0472">Membrane</keyword>
<dbReference type="PROSITE" id="PS00622">
    <property type="entry name" value="HTH_LUXR_1"/>
    <property type="match status" value="1"/>
</dbReference>
<dbReference type="InterPro" id="IPR013783">
    <property type="entry name" value="Ig-like_fold"/>
</dbReference>
<dbReference type="SUPFAM" id="SSF46894">
    <property type="entry name" value="C-terminal effector domain of the bipartite response regulators"/>
    <property type="match status" value="1"/>
</dbReference>
<feature type="transmembrane region" description="Helical" evidence="3">
    <location>
        <begin position="768"/>
        <end position="786"/>
    </location>
</feature>
<feature type="domain" description="HTH luxR-type" evidence="5">
    <location>
        <begin position="942"/>
        <end position="969"/>
    </location>
</feature>
<evidence type="ECO:0000256" key="1">
    <source>
        <dbReference type="ARBA" id="ARBA00022553"/>
    </source>
</evidence>
<name>A0ABM7VJP9_9BACT</name>
<keyword evidence="3" id="KW-1133">Transmembrane helix</keyword>
<evidence type="ECO:0000256" key="2">
    <source>
        <dbReference type="SAM" id="Coils"/>
    </source>
</evidence>
<dbReference type="Pfam" id="PF07494">
    <property type="entry name" value="Reg_prop"/>
    <property type="match status" value="7"/>
</dbReference>
<keyword evidence="1" id="KW-0597">Phosphoprotein</keyword>
<dbReference type="EMBL" id="AP025293">
    <property type="protein sequence ID" value="BDD01050.1"/>
    <property type="molecule type" value="Genomic_DNA"/>
</dbReference>
<protein>
    <recommendedName>
        <fullName evidence="5">HTH luxR-type domain-containing protein</fullName>
    </recommendedName>
</protein>
<evidence type="ECO:0000313" key="6">
    <source>
        <dbReference type="EMBL" id="BDD01050.1"/>
    </source>
</evidence>
<keyword evidence="3" id="KW-0812">Transmembrane</keyword>
<geneLocation type="plasmid" evidence="6 7">
    <name>pPP1</name>
</geneLocation>